<organism evidence="1 2">
    <name type="scientific">Occallatibacter riparius</name>
    <dbReference type="NCBI Taxonomy" id="1002689"/>
    <lineage>
        <taxon>Bacteria</taxon>
        <taxon>Pseudomonadati</taxon>
        <taxon>Acidobacteriota</taxon>
        <taxon>Terriglobia</taxon>
        <taxon>Terriglobales</taxon>
        <taxon>Acidobacteriaceae</taxon>
        <taxon>Occallatibacter</taxon>
    </lineage>
</organism>
<reference evidence="1" key="1">
    <citation type="submission" date="2021-04" db="EMBL/GenBank/DDBJ databases">
        <title>Phylogenetic analysis of Acidobacteriaceae.</title>
        <authorList>
            <person name="Qiu L."/>
            <person name="Zhang Q."/>
        </authorList>
    </citation>
    <scope>NUCLEOTIDE SEQUENCE</scope>
    <source>
        <strain evidence="1">DSM 25168</strain>
    </source>
</reference>
<dbReference type="AlphaFoldDB" id="A0A9J7BR62"/>
<dbReference type="EMBL" id="CP093313">
    <property type="protein sequence ID" value="UWZ85364.1"/>
    <property type="molecule type" value="Genomic_DNA"/>
</dbReference>
<dbReference type="RefSeq" id="WP_260794881.1">
    <property type="nucleotide sequence ID" value="NZ_CP093313.1"/>
</dbReference>
<name>A0A9J7BR62_9BACT</name>
<dbReference type="KEGG" id="orp:MOP44_05345"/>
<protein>
    <submittedName>
        <fullName evidence="1">Uncharacterized protein</fullName>
    </submittedName>
</protein>
<dbReference type="Proteomes" id="UP001059380">
    <property type="component" value="Chromosome"/>
</dbReference>
<evidence type="ECO:0000313" key="2">
    <source>
        <dbReference type="Proteomes" id="UP001059380"/>
    </source>
</evidence>
<evidence type="ECO:0000313" key="1">
    <source>
        <dbReference type="EMBL" id="UWZ85364.1"/>
    </source>
</evidence>
<gene>
    <name evidence="1" type="ORF">MOP44_05345</name>
</gene>
<keyword evidence="2" id="KW-1185">Reference proteome</keyword>
<sequence length="145" mass="15737">MNLPNAAIEQIEKRLPKVVDARTHGIIDYCHAAFFFGMAWMCRKKEPRAAMAALLTGGFILVESMLTDYPLGVKKVIPFETHGRMDAAFAGASFMVPKVFGFEGTTAANIFVGNGFTESAVVGMTDWNSEQARAEEHDGGFAIAS</sequence>
<accession>A0A9J7BR62</accession>
<proteinExistence type="predicted"/>